<reference evidence="1" key="1">
    <citation type="submission" date="2018-05" db="EMBL/GenBank/DDBJ databases">
        <authorList>
            <person name="Lanie J.A."/>
            <person name="Ng W.-L."/>
            <person name="Kazmierczak K.M."/>
            <person name="Andrzejewski T.M."/>
            <person name="Davidsen T.M."/>
            <person name="Wayne K.J."/>
            <person name="Tettelin H."/>
            <person name="Glass J.I."/>
            <person name="Rusch D."/>
            <person name="Podicherti R."/>
            <person name="Tsui H.-C.T."/>
            <person name="Winkler M.E."/>
        </authorList>
    </citation>
    <scope>NUCLEOTIDE SEQUENCE</scope>
</reference>
<organism evidence="1">
    <name type="scientific">marine metagenome</name>
    <dbReference type="NCBI Taxonomy" id="408172"/>
    <lineage>
        <taxon>unclassified sequences</taxon>
        <taxon>metagenomes</taxon>
        <taxon>ecological metagenomes</taxon>
    </lineage>
</organism>
<evidence type="ECO:0000313" key="1">
    <source>
        <dbReference type="EMBL" id="SVA19604.1"/>
    </source>
</evidence>
<protein>
    <recommendedName>
        <fullName evidence="2">Quinohemoprotein amine dehydrogenase alpha subunit haem binding domain-containing protein</fullName>
    </recommendedName>
</protein>
<accession>A0A381TUW0</accession>
<dbReference type="EMBL" id="UINC01005176">
    <property type="protein sequence ID" value="SVA19604.1"/>
    <property type="molecule type" value="Genomic_DNA"/>
</dbReference>
<name>A0A381TUW0_9ZZZZ</name>
<evidence type="ECO:0008006" key="2">
    <source>
        <dbReference type="Google" id="ProtNLM"/>
    </source>
</evidence>
<dbReference type="Gene3D" id="1.10.760.10">
    <property type="entry name" value="Cytochrome c-like domain"/>
    <property type="match status" value="1"/>
</dbReference>
<dbReference type="SUPFAM" id="SSF46626">
    <property type="entry name" value="Cytochrome c"/>
    <property type="match status" value="1"/>
</dbReference>
<dbReference type="GO" id="GO:0020037">
    <property type="term" value="F:heme binding"/>
    <property type="evidence" value="ECO:0007669"/>
    <property type="project" value="InterPro"/>
</dbReference>
<dbReference type="GO" id="GO:0009055">
    <property type="term" value="F:electron transfer activity"/>
    <property type="evidence" value="ECO:0007669"/>
    <property type="project" value="InterPro"/>
</dbReference>
<dbReference type="AlphaFoldDB" id="A0A381TUW0"/>
<gene>
    <name evidence="1" type="ORF">METZ01_LOCUS72458</name>
</gene>
<sequence>MRFVLVLSMIFWFSNLQAIEDKETGLVISSGWDLVRVHCGGCHSHKIVTSQRADRQTWLSMIRWMQETQNLWDFDSTTEDIMLDYLAREYPPDINRRRQPILPNLMPIKLVSNNKIDD</sequence>
<dbReference type="InterPro" id="IPR036909">
    <property type="entry name" value="Cyt_c-like_dom_sf"/>
</dbReference>
<proteinExistence type="predicted"/>